<reference evidence="3" key="1">
    <citation type="submission" date="2020-01" db="EMBL/GenBank/DDBJ databases">
        <authorList>
            <person name="Mishra B."/>
        </authorList>
    </citation>
    <scope>NUCLEOTIDE SEQUENCE [LARGE SCALE GENOMIC DNA]</scope>
</reference>
<feature type="compositionally biased region" description="Basic and acidic residues" evidence="1">
    <location>
        <begin position="328"/>
        <end position="352"/>
    </location>
</feature>
<feature type="compositionally biased region" description="Polar residues" evidence="1">
    <location>
        <begin position="453"/>
        <end position="465"/>
    </location>
</feature>
<name>A0A6D2KI73_9BRAS</name>
<feature type="compositionally biased region" description="Basic and acidic residues" evidence="1">
    <location>
        <begin position="467"/>
        <end position="498"/>
    </location>
</feature>
<dbReference type="EMBL" id="CACVBM020001495">
    <property type="protein sequence ID" value="CAA7051945.1"/>
    <property type="molecule type" value="Genomic_DNA"/>
</dbReference>
<feature type="compositionally biased region" description="Basic and acidic residues" evidence="1">
    <location>
        <begin position="376"/>
        <end position="389"/>
    </location>
</feature>
<gene>
    <name evidence="3" type="ORF">MERR_LOCUS39180</name>
</gene>
<feature type="region of interest" description="Disordered" evidence="1">
    <location>
        <begin position="301"/>
        <end position="407"/>
    </location>
</feature>
<accession>A0A6D2KI73</accession>
<dbReference type="PANTHER" id="PTHR48449:SF1">
    <property type="entry name" value="DUF1985 DOMAIN-CONTAINING PROTEIN"/>
    <property type="match status" value="1"/>
</dbReference>
<dbReference type="Proteomes" id="UP000467841">
    <property type="component" value="Unassembled WGS sequence"/>
</dbReference>
<keyword evidence="4" id="KW-1185">Reference proteome</keyword>
<comment type="caution">
    <text evidence="3">The sequence shown here is derived from an EMBL/GenBank/DDBJ whole genome shotgun (WGS) entry which is preliminary data.</text>
</comment>
<dbReference type="InterPro" id="IPR015410">
    <property type="entry name" value="DUF1985"/>
</dbReference>
<evidence type="ECO:0000256" key="1">
    <source>
        <dbReference type="SAM" id="MobiDB-lite"/>
    </source>
</evidence>
<dbReference type="AlphaFoldDB" id="A0A6D2KI73"/>
<dbReference type="Pfam" id="PF09331">
    <property type="entry name" value="DUF1985"/>
    <property type="match status" value="1"/>
</dbReference>
<dbReference type="PANTHER" id="PTHR48449">
    <property type="entry name" value="DUF1985 DOMAIN-CONTAINING PROTEIN"/>
    <property type="match status" value="1"/>
</dbReference>
<proteinExistence type="predicted"/>
<evidence type="ECO:0000259" key="2">
    <source>
        <dbReference type="Pfam" id="PF09331"/>
    </source>
</evidence>
<feature type="region of interest" description="Disordered" evidence="1">
    <location>
        <begin position="438"/>
        <end position="498"/>
    </location>
</feature>
<feature type="compositionally biased region" description="Basic residues" evidence="1">
    <location>
        <begin position="301"/>
        <end position="315"/>
    </location>
</feature>
<evidence type="ECO:0000313" key="4">
    <source>
        <dbReference type="Proteomes" id="UP000467841"/>
    </source>
</evidence>
<feature type="domain" description="DUF1985" evidence="2">
    <location>
        <begin position="69"/>
        <end position="184"/>
    </location>
</feature>
<sequence length="498" mass="56575">MEGGSDVVVEDPRLPTRLLKTDHFPNRRLNCYSKADTIAFVKYTLRDRPELFQRIRNSRFGKLWDFPALSEFASVIGLHCGEFPEDYDPDWYLPVSKGPDRWWREYIGNDSRTTIADISVTLKTETDMDDDRKLRLCLILRVDGVLCVSSQVHKPTPKYVSMLSDIDAFLEFPWGRESFLKTIATMRPNKQMAVKDEDPVRTLVKNLGQPSFRLLGFPLAFQLLAFEAIPSLLRYLPTTSDDDILLNLPDENFPDNPSLTHLDVVNAENHPEPFIPVDPPAGYIGWGEWAEQEVYVPPRVAHKKHIRNRKKRPLKAKASGSGTRKSARGKEKVKILKEQQAAERTTRLERTRLIQKSALYRKVSTQRRTRRNQTQRRPDPSRAGSEKIPSDSIISLKDGERPAEDWMDTGYDGKTEVGSSNEQACLFIGAGDAMQQSQFSPSLNQHGGLRGEASTSRGQLFGQSTALEKEEQAKAGEEKRVKRGDGEMVVHEQPNKEK</sequence>
<protein>
    <recommendedName>
        <fullName evidence="2">DUF1985 domain-containing protein</fullName>
    </recommendedName>
</protein>
<evidence type="ECO:0000313" key="3">
    <source>
        <dbReference type="EMBL" id="CAA7051945.1"/>
    </source>
</evidence>
<feature type="compositionally biased region" description="Basic residues" evidence="1">
    <location>
        <begin position="364"/>
        <end position="374"/>
    </location>
</feature>
<organism evidence="3 4">
    <name type="scientific">Microthlaspi erraticum</name>
    <dbReference type="NCBI Taxonomy" id="1685480"/>
    <lineage>
        <taxon>Eukaryota</taxon>
        <taxon>Viridiplantae</taxon>
        <taxon>Streptophyta</taxon>
        <taxon>Embryophyta</taxon>
        <taxon>Tracheophyta</taxon>
        <taxon>Spermatophyta</taxon>
        <taxon>Magnoliopsida</taxon>
        <taxon>eudicotyledons</taxon>
        <taxon>Gunneridae</taxon>
        <taxon>Pentapetalae</taxon>
        <taxon>rosids</taxon>
        <taxon>malvids</taxon>
        <taxon>Brassicales</taxon>
        <taxon>Brassicaceae</taxon>
        <taxon>Coluteocarpeae</taxon>
        <taxon>Microthlaspi</taxon>
    </lineage>
</organism>
<dbReference type="OrthoDB" id="1114153at2759"/>